<reference evidence="2" key="1">
    <citation type="submission" date="2020-01" db="EMBL/GenBank/DDBJ databases">
        <authorList>
            <person name="Olsen N.S."/>
            <person name="Junco L.M.F."/>
            <person name="Kot W."/>
            <person name="Hestbjerg L.H."/>
        </authorList>
    </citation>
    <scope>NUCLEOTIDE SEQUENCE [LARGE SCALE GENOMIC DNA]</scope>
</reference>
<dbReference type="Proteomes" id="UP000465016">
    <property type="component" value="Segment"/>
</dbReference>
<keyword evidence="2" id="KW-1185">Reference proteome</keyword>
<name>A0A6B9WLC8_9CAUD</name>
<organism evidence="1 2">
    <name type="scientific">Escherichia phage teqdroes</name>
    <dbReference type="NCBI Taxonomy" id="2697536"/>
    <lineage>
        <taxon>Viruses</taxon>
        <taxon>Duplodnaviria</taxon>
        <taxon>Heunggongvirae</taxon>
        <taxon>Uroviricota</taxon>
        <taxon>Caudoviricetes</taxon>
        <taxon>Pantevenvirales</taxon>
        <taxon>Straboviridae</taxon>
        <taxon>Tevenvirinae</taxon>
        <taxon>Tequatrovirus</taxon>
        <taxon>Tequatrovirus teqdroes</taxon>
    </lineage>
</organism>
<dbReference type="EMBL" id="MN895438">
    <property type="protein sequence ID" value="QHR64475.1"/>
    <property type="molecule type" value="Genomic_DNA"/>
</dbReference>
<accession>A0A6B9WLC8</accession>
<gene>
    <name evidence="1" type="ORF">teqdroes_68</name>
</gene>
<evidence type="ECO:0000313" key="2">
    <source>
        <dbReference type="Proteomes" id="UP000465016"/>
    </source>
</evidence>
<evidence type="ECO:0000313" key="1">
    <source>
        <dbReference type="EMBL" id="QHR64475.1"/>
    </source>
</evidence>
<proteinExistence type="predicted"/>
<dbReference type="Pfam" id="PF24197">
    <property type="entry name" value="DUF7422"/>
    <property type="match status" value="1"/>
</dbReference>
<dbReference type="InterPro" id="IPR055845">
    <property type="entry name" value="DUF7422"/>
</dbReference>
<protein>
    <submittedName>
        <fullName evidence="1">Uncharacterized protein</fullName>
    </submittedName>
</protein>
<sequence length="135" mass="15860">MARLNKRQLKKARKKRIDQLFKDYDKGLVCELLTNQLRMVDWVVKEGPDEIFVSEEALKINYRAFKMKFDFYAWQKAGRPASRAFGSDGYNIRAHWKFNAPEDYSPVIINGDVVILTKIGYFNVPREFIINSHVI</sequence>